<protein>
    <recommendedName>
        <fullName evidence="2">HTH rpiR-type domain-containing protein</fullName>
    </recommendedName>
</protein>
<dbReference type="InterPro" id="IPR009057">
    <property type="entry name" value="Homeodomain-like_sf"/>
</dbReference>
<feature type="domain" description="HTH rpiR-type" evidence="2">
    <location>
        <begin position="1"/>
        <end position="77"/>
    </location>
</feature>
<dbReference type="STRING" id="1299998.AUL39_02675"/>
<reference evidence="3 4" key="1">
    <citation type="submission" date="2015-12" db="EMBL/GenBank/DDBJ databases">
        <title>Draft Genome Sequence of Olsenella scatoligenes SK9K4T; a Producer of 3-Methylindole- (skatole) and 4-Methylphenol- (p-cresol) Isolated from Pig Feces.</title>
        <authorList>
            <person name="Li X."/>
            <person name="Borg B."/>
            <person name="Canibe N."/>
        </authorList>
    </citation>
    <scope>NUCLEOTIDE SEQUENCE [LARGE SCALE GENOMIC DNA]</scope>
    <source>
        <strain evidence="3 4">SK9K4</strain>
    </source>
</reference>
<dbReference type="EMBL" id="LOJF01000001">
    <property type="protein sequence ID" value="KUH59253.1"/>
    <property type="molecule type" value="Genomic_DNA"/>
</dbReference>
<dbReference type="InterPro" id="IPR046348">
    <property type="entry name" value="SIS_dom_sf"/>
</dbReference>
<name>A0A100YX12_TRASO</name>
<feature type="region of interest" description="Disordered" evidence="1">
    <location>
        <begin position="259"/>
        <end position="282"/>
    </location>
</feature>
<dbReference type="OrthoDB" id="370421at2"/>
<dbReference type="InterPro" id="IPR036388">
    <property type="entry name" value="WH-like_DNA-bd_sf"/>
</dbReference>
<dbReference type="PANTHER" id="PTHR30514:SF1">
    <property type="entry name" value="HTH-TYPE TRANSCRIPTIONAL REGULATOR HEXR-RELATED"/>
    <property type="match status" value="1"/>
</dbReference>
<dbReference type="InterPro" id="IPR047640">
    <property type="entry name" value="RpiR-like"/>
</dbReference>
<dbReference type="Gene3D" id="1.10.10.10">
    <property type="entry name" value="Winged helix-like DNA-binding domain superfamily/Winged helix DNA-binding domain"/>
    <property type="match status" value="1"/>
</dbReference>
<dbReference type="Pfam" id="PF01418">
    <property type="entry name" value="HTH_6"/>
    <property type="match status" value="1"/>
</dbReference>
<dbReference type="GO" id="GO:0003700">
    <property type="term" value="F:DNA-binding transcription factor activity"/>
    <property type="evidence" value="ECO:0007669"/>
    <property type="project" value="InterPro"/>
</dbReference>
<dbReference type="InterPro" id="IPR000281">
    <property type="entry name" value="HTH_RpiR"/>
</dbReference>
<dbReference type="PANTHER" id="PTHR30514">
    <property type="entry name" value="GLUCOKINASE"/>
    <property type="match status" value="1"/>
</dbReference>
<dbReference type="SUPFAM" id="SSF46689">
    <property type="entry name" value="Homeodomain-like"/>
    <property type="match status" value="1"/>
</dbReference>
<evidence type="ECO:0000256" key="1">
    <source>
        <dbReference type="SAM" id="MobiDB-lite"/>
    </source>
</evidence>
<dbReference type="RefSeq" id="WP_059053355.1">
    <property type="nucleotide sequence ID" value="NZ_LOJF01000001.1"/>
</dbReference>
<accession>A0A100YX12</accession>
<dbReference type="Pfam" id="PF01380">
    <property type="entry name" value="SIS"/>
    <property type="match status" value="1"/>
</dbReference>
<dbReference type="GO" id="GO:1901135">
    <property type="term" value="P:carbohydrate derivative metabolic process"/>
    <property type="evidence" value="ECO:0007669"/>
    <property type="project" value="InterPro"/>
</dbReference>
<evidence type="ECO:0000313" key="3">
    <source>
        <dbReference type="EMBL" id="KUH59253.1"/>
    </source>
</evidence>
<dbReference type="GO" id="GO:0003677">
    <property type="term" value="F:DNA binding"/>
    <property type="evidence" value="ECO:0007669"/>
    <property type="project" value="InterPro"/>
</dbReference>
<dbReference type="PROSITE" id="PS51071">
    <property type="entry name" value="HTH_RPIR"/>
    <property type="match status" value="1"/>
</dbReference>
<evidence type="ECO:0000259" key="2">
    <source>
        <dbReference type="PROSITE" id="PS51071"/>
    </source>
</evidence>
<dbReference type="SUPFAM" id="SSF53697">
    <property type="entry name" value="SIS domain"/>
    <property type="match status" value="1"/>
</dbReference>
<keyword evidence="4" id="KW-1185">Reference proteome</keyword>
<dbReference type="Proteomes" id="UP000054078">
    <property type="component" value="Unassembled WGS sequence"/>
</dbReference>
<organism evidence="3 4">
    <name type="scientific">Tractidigestivibacter scatoligenes</name>
    <name type="common">Olsenella scatoligenes</name>
    <dbReference type="NCBI Taxonomy" id="1299998"/>
    <lineage>
        <taxon>Bacteria</taxon>
        <taxon>Bacillati</taxon>
        <taxon>Actinomycetota</taxon>
        <taxon>Coriobacteriia</taxon>
        <taxon>Coriobacteriales</taxon>
        <taxon>Atopobiaceae</taxon>
        <taxon>Tractidigestivibacter</taxon>
    </lineage>
</organism>
<evidence type="ECO:0000313" key="4">
    <source>
        <dbReference type="Proteomes" id="UP000054078"/>
    </source>
</evidence>
<dbReference type="GO" id="GO:0097367">
    <property type="term" value="F:carbohydrate derivative binding"/>
    <property type="evidence" value="ECO:0007669"/>
    <property type="project" value="InterPro"/>
</dbReference>
<proteinExistence type="predicted"/>
<comment type="caution">
    <text evidence="3">The sequence shown here is derived from an EMBL/GenBank/DDBJ whole genome shotgun (WGS) entry which is preliminary data.</text>
</comment>
<dbReference type="InterPro" id="IPR001347">
    <property type="entry name" value="SIS_dom"/>
</dbReference>
<gene>
    <name evidence="3" type="ORF">AUL39_02675</name>
</gene>
<dbReference type="AlphaFoldDB" id="A0A100YX12"/>
<sequence>MDLIERMKSQEGNFTESELAVARYIAGHPMDVVGNTVSKVSELSGLSAAAIVRMCQRMGYSGFSEFRFEMDRQLLSNGTQEEGGANEGGLLSRFVNINAVQLRKVAEAVDASLLNHVAASLCAAPRVAVWGVDRMYERALQLSAGLMHAGIFNSVTNDTTVMDDVASILGKGDVCVVISQKGRDYDAYALLMDAIRENGGEVFFVTVNARSQFISHASNAIVLPSIMNGRRSDLADAQLTIYMYLEILLDEVAYLQSKAEGANDDTSAPDGGANPRPEKEER</sequence>
<dbReference type="Gene3D" id="3.40.50.10490">
    <property type="entry name" value="Glucose-6-phosphate isomerase like protein, domain 1"/>
    <property type="match status" value="1"/>
</dbReference>